<dbReference type="InterPro" id="IPR032638">
    <property type="entry name" value="Porin_5"/>
</dbReference>
<dbReference type="EMBL" id="UOFV01000295">
    <property type="protein sequence ID" value="VAX02213.1"/>
    <property type="molecule type" value="Genomic_DNA"/>
</dbReference>
<accession>A0A3B1AQN8</accession>
<organism evidence="1">
    <name type="scientific">hydrothermal vent metagenome</name>
    <dbReference type="NCBI Taxonomy" id="652676"/>
    <lineage>
        <taxon>unclassified sequences</taxon>
        <taxon>metagenomes</taxon>
        <taxon>ecological metagenomes</taxon>
    </lineage>
</organism>
<dbReference type="Pfam" id="PF16930">
    <property type="entry name" value="Porin_5"/>
    <property type="match status" value="1"/>
</dbReference>
<dbReference type="AlphaFoldDB" id="A0A3B1AQN8"/>
<evidence type="ECO:0008006" key="2">
    <source>
        <dbReference type="Google" id="ProtNLM"/>
    </source>
</evidence>
<proteinExistence type="predicted"/>
<sequence length="353" mass="38754">MNTQTIVAAGIITVALILPSTATASIPLDKDGKVELFGDVRLRIEADDREKQDATTNNRERWRYRARFGVAFKVNDEWSGRLRLATGNGMNSPHNTFSTAESPPSGSNLGFDQAYIAFTGIKNLTVIGGKTGFNFWQQTEVFWDNDINPDAFALIYKAGSLTLNGAYVIVTDGGWNDDVTAFTYQAVYSGGSGGMKYTLAAGGASLDAPTDMDATDDGLADGLHADSHWIVSGQLRTGPWRFGVDYLQSNADTEDTAYVAQIRFKINKTVGLRAYYYYVETFATPGDGVFTQDNFGSNEPSADNLKGPRLQLDYKLGNNSTMDVRYYDAKLITKGVDTQDDRSRAQINFNVKF</sequence>
<dbReference type="SUPFAM" id="SSF56935">
    <property type="entry name" value="Porins"/>
    <property type="match status" value="1"/>
</dbReference>
<protein>
    <recommendedName>
        <fullName evidence="2">Porin</fullName>
    </recommendedName>
</protein>
<evidence type="ECO:0000313" key="1">
    <source>
        <dbReference type="EMBL" id="VAX02213.1"/>
    </source>
</evidence>
<gene>
    <name evidence="1" type="ORF">MNBD_GAMMA19-2282</name>
</gene>
<reference evidence="1" key="1">
    <citation type="submission" date="2018-06" db="EMBL/GenBank/DDBJ databases">
        <authorList>
            <person name="Zhirakovskaya E."/>
        </authorList>
    </citation>
    <scope>NUCLEOTIDE SEQUENCE</scope>
</reference>
<name>A0A3B1AQN8_9ZZZZ</name>